<dbReference type="Proteomes" id="UP000244173">
    <property type="component" value="Chromosome"/>
</dbReference>
<evidence type="ECO:0000256" key="5">
    <source>
        <dbReference type="SAM" id="Phobius"/>
    </source>
</evidence>
<dbReference type="InterPro" id="IPR004090">
    <property type="entry name" value="Chemotax_Me-accpt_rcpt"/>
</dbReference>
<dbReference type="GO" id="GO:0006935">
    <property type="term" value="P:chemotaxis"/>
    <property type="evidence" value="ECO:0007669"/>
    <property type="project" value="InterPro"/>
</dbReference>
<gene>
    <name evidence="8" type="ORF">DAI18_04340</name>
</gene>
<feature type="domain" description="Methyl-accepting transducer" evidence="6">
    <location>
        <begin position="327"/>
        <end position="563"/>
    </location>
</feature>
<keyword evidence="5" id="KW-1133">Transmembrane helix</keyword>
<dbReference type="GO" id="GO:0016020">
    <property type="term" value="C:membrane"/>
    <property type="evidence" value="ECO:0007669"/>
    <property type="project" value="UniProtKB-SubCell"/>
</dbReference>
<dbReference type="PRINTS" id="PR00260">
    <property type="entry name" value="CHEMTRNSDUCR"/>
</dbReference>
<comment type="subcellular location">
    <subcellularLocation>
        <location evidence="1">Membrane</location>
    </subcellularLocation>
</comment>
<evidence type="ECO:0000256" key="3">
    <source>
        <dbReference type="ARBA" id="ARBA00029447"/>
    </source>
</evidence>
<dbReference type="STRING" id="1122240.GCA_000620105_00609"/>
<dbReference type="PANTHER" id="PTHR32089">
    <property type="entry name" value="METHYL-ACCEPTING CHEMOTAXIS PROTEIN MCPB"/>
    <property type="match status" value="1"/>
</dbReference>
<organism evidence="8 9">
    <name type="scientific">Microvirgula aerodenitrificans</name>
    <dbReference type="NCBI Taxonomy" id="57480"/>
    <lineage>
        <taxon>Bacteria</taxon>
        <taxon>Pseudomonadati</taxon>
        <taxon>Pseudomonadota</taxon>
        <taxon>Betaproteobacteria</taxon>
        <taxon>Neisseriales</taxon>
        <taxon>Aquaspirillaceae</taxon>
        <taxon>Microvirgula</taxon>
    </lineage>
</organism>
<dbReference type="PANTHER" id="PTHR32089:SF120">
    <property type="entry name" value="METHYL-ACCEPTING CHEMOTAXIS PROTEIN TLPQ"/>
    <property type="match status" value="1"/>
</dbReference>
<dbReference type="GO" id="GO:0004888">
    <property type="term" value="F:transmembrane signaling receptor activity"/>
    <property type="evidence" value="ECO:0007669"/>
    <property type="project" value="InterPro"/>
</dbReference>
<keyword evidence="2 4" id="KW-0807">Transducer</keyword>
<evidence type="ECO:0000256" key="2">
    <source>
        <dbReference type="ARBA" id="ARBA00023224"/>
    </source>
</evidence>
<name>A0A2S0P7I7_9NEIS</name>
<dbReference type="SMART" id="SM00283">
    <property type="entry name" value="MA"/>
    <property type="match status" value="1"/>
</dbReference>
<proteinExistence type="inferred from homology"/>
<dbReference type="SUPFAM" id="SSF58104">
    <property type="entry name" value="Methyl-accepting chemotaxis protein (MCP) signaling domain"/>
    <property type="match status" value="1"/>
</dbReference>
<evidence type="ECO:0000256" key="1">
    <source>
        <dbReference type="ARBA" id="ARBA00004370"/>
    </source>
</evidence>
<dbReference type="FunFam" id="1.10.287.950:FF:000001">
    <property type="entry name" value="Methyl-accepting chemotaxis sensory transducer"/>
    <property type="match status" value="1"/>
</dbReference>
<evidence type="ECO:0000313" key="8">
    <source>
        <dbReference type="EMBL" id="AVY93360.1"/>
    </source>
</evidence>
<keyword evidence="9" id="KW-1185">Reference proteome</keyword>
<dbReference type="InterPro" id="IPR003660">
    <property type="entry name" value="HAMP_dom"/>
</dbReference>
<feature type="transmembrane region" description="Helical" evidence="5">
    <location>
        <begin position="248"/>
        <end position="268"/>
    </location>
</feature>
<evidence type="ECO:0000259" key="6">
    <source>
        <dbReference type="PROSITE" id="PS50111"/>
    </source>
</evidence>
<comment type="similarity">
    <text evidence="3">Belongs to the methyl-accepting chemotaxis (MCP) protein family.</text>
</comment>
<dbReference type="SMART" id="SM00304">
    <property type="entry name" value="HAMP"/>
    <property type="match status" value="2"/>
</dbReference>
<keyword evidence="5" id="KW-0472">Membrane</keyword>
<dbReference type="EMBL" id="CP028519">
    <property type="protein sequence ID" value="AVY93360.1"/>
    <property type="molecule type" value="Genomic_DNA"/>
</dbReference>
<dbReference type="Pfam" id="PF00015">
    <property type="entry name" value="MCPsignal"/>
    <property type="match status" value="1"/>
</dbReference>
<dbReference type="Gene3D" id="6.10.340.10">
    <property type="match status" value="1"/>
</dbReference>
<feature type="transmembrane region" description="Helical" evidence="5">
    <location>
        <begin position="91"/>
        <end position="113"/>
    </location>
</feature>
<evidence type="ECO:0000256" key="4">
    <source>
        <dbReference type="PROSITE-ProRule" id="PRU00284"/>
    </source>
</evidence>
<dbReference type="PROSITE" id="PS50885">
    <property type="entry name" value="HAMP"/>
    <property type="match status" value="1"/>
</dbReference>
<dbReference type="InterPro" id="IPR004089">
    <property type="entry name" value="MCPsignal_dom"/>
</dbReference>
<dbReference type="AlphaFoldDB" id="A0A2S0P7I7"/>
<dbReference type="CDD" id="cd06225">
    <property type="entry name" value="HAMP"/>
    <property type="match status" value="1"/>
</dbReference>
<evidence type="ECO:0000259" key="7">
    <source>
        <dbReference type="PROSITE" id="PS50885"/>
    </source>
</evidence>
<sequence>MAVAMLHTETGDCRHTAIPCFIHVCPGARTRECPDATARRRVFPVIRSGLLTFQSRHYSPNYANIVIFLQSEHVDMAGRFSLENLTVSRKLALGFGLLLALAVLLALTGLYGLRSDGQSLTRINRLGALFDETVYAREANYAYALTADPARRAAQDKHVQTLRQALMAVRAEIDNGSWPREDLAAIDHLRGALDRYVDARQRALDATGAGPQAVIRPNALLSTLQADINTLYLAEEARAAVSVHQVQIVLLAVTALALLLGGLIAWLIGRQITRPLQQTLLAAERIASGDLTVELHSRRTDELGQLLRAIGHMNDRLREVIGQIRGGSHQLAASATQLATITSQTRAGIDSQKNETGMVATAMGQMTASVREVARSAEEAALAARQADDEACSALAVSRQAVTQIEALAGEVGQSAASLTRLHRESERIAGVLEVIKEVAGQTNLLALNATIEAARAGEAGRGIAVVADEVRKLALRTQQSSEEIDALITGLQHITEESARMMQASVAQTRATVDGVRNTGEALTTITRQVADIQLMSTQIATAAEQQSCVAEEVNRSVLNVRETTDQSAQASVEIATSSVELARLGTDLQQLVGHFRT</sequence>
<reference evidence="8 9" key="1">
    <citation type="submission" date="2018-04" db="EMBL/GenBank/DDBJ databases">
        <title>Denitrifier Microvirgula.</title>
        <authorList>
            <person name="Anderson E."/>
            <person name="Jang J."/>
            <person name="Ishii S."/>
        </authorList>
    </citation>
    <scope>NUCLEOTIDE SEQUENCE [LARGE SCALE GENOMIC DNA]</scope>
    <source>
        <strain evidence="8 9">BE2.4</strain>
    </source>
</reference>
<dbReference type="Pfam" id="PF00672">
    <property type="entry name" value="HAMP"/>
    <property type="match status" value="1"/>
</dbReference>
<protein>
    <submittedName>
        <fullName evidence="8">Methyl-accepting chemotaxis protein</fullName>
    </submittedName>
</protein>
<dbReference type="KEGG" id="maer:DAI18_04340"/>
<keyword evidence="5" id="KW-0812">Transmembrane</keyword>
<evidence type="ECO:0000313" key="9">
    <source>
        <dbReference type="Proteomes" id="UP000244173"/>
    </source>
</evidence>
<dbReference type="PROSITE" id="PS50111">
    <property type="entry name" value="CHEMOTAXIS_TRANSDUC_2"/>
    <property type="match status" value="1"/>
</dbReference>
<accession>A0A2S0P7I7</accession>
<dbReference type="Gene3D" id="1.10.287.950">
    <property type="entry name" value="Methyl-accepting chemotaxis protein"/>
    <property type="match status" value="1"/>
</dbReference>
<dbReference type="GO" id="GO:0007165">
    <property type="term" value="P:signal transduction"/>
    <property type="evidence" value="ECO:0007669"/>
    <property type="project" value="UniProtKB-KW"/>
</dbReference>
<feature type="domain" description="HAMP" evidence="7">
    <location>
        <begin position="270"/>
        <end position="322"/>
    </location>
</feature>
<dbReference type="CDD" id="cd11386">
    <property type="entry name" value="MCP_signal"/>
    <property type="match status" value="1"/>
</dbReference>